<dbReference type="Proteomes" id="UP000298652">
    <property type="component" value="Chromosome 7"/>
</dbReference>
<feature type="compositionally biased region" description="Low complexity" evidence="1">
    <location>
        <begin position="1"/>
        <end position="18"/>
    </location>
</feature>
<evidence type="ECO:0000313" key="3">
    <source>
        <dbReference type="Proteomes" id="UP000298652"/>
    </source>
</evidence>
<keyword evidence="3" id="KW-1185">Reference proteome</keyword>
<proteinExistence type="predicted"/>
<protein>
    <submittedName>
        <fullName evidence="2">Uncharacterized protein</fullName>
    </submittedName>
</protein>
<organism evidence="2 3">
    <name type="scientific">Setaria viridis</name>
    <name type="common">Green bristlegrass</name>
    <name type="synonym">Setaria italica subsp. viridis</name>
    <dbReference type="NCBI Taxonomy" id="4556"/>
    <lineage>
        <taxon>Eukaryota</taxon>
        <taxon>Viridiplantae</taxon>
        <taxon>Streptophyta</taxon>
        <taxon>Embryophyta</taxon>
        <taxon>Tracheophyta</taxon>
        <taxon>Spermatophyta</taxon>
        <taxon>Magnoliopsida</taxon>
        <taxon>Liliopsida</taxon>
        <taxon>Poales</taxon>
        <taxon>Poaceae</taxon>
        <taxon>PACMAD clade</taxon>
        <taxon>Panicoideae</taxon>
        <taxon>Panicodae</taxon>
        <taxon>Paniceae</taxon>
        <taxon>Cenchrinae</taxon>
        <taxon>Setaria</taxon>
    </lineage>
</organism>
<reference evidence="2" key="1">
    <citation type="submission" date="2019-03" db="EMBL/GenBank/DDBJ databases">
        <title>WGS assembly of Setaria viridis.</title>
        <authorList>
            <person name="Huang P."/>
            <person name="Jenkins J."/>
            <person name="Grimwood J."/>
            <person name="Barry K."/>
            <person name="Healey A."/>
            <person name="Mamidi S."/>
            <person name="Sreedasyam A."/>
            <person name="Shu S."/>
            <person name="Feldman M."/>
            <person name="Wu J."/>
            <person name="Yu Y."/>
            <person name="Chen C."/>
            <person name="Johnson J."/>
            <person name="Rokhsar D."/>
            <person name="Baxter I."/>
            <person name="Schmutz J."/>
            <person name="Brutnell T."/>
            <person name="Kellogg E."/>
        </authorList>
    </citation>
    <scope>NUCLEOTIDE SEQUENCE [LARGE SCALE GENOMIC DNA]</scope>
</reference>
<dbReference type="AlphaFoldDB" id="A0A4U6U258"/>
<dbReference type="Gramene" id="TKW07369">
    <property type="protein sequence ID" value="TKW07369"/>
    <property type="gene ID" value="SEVIR_7G302001v2"/>
</dbReference>
<feature type="region of interest" description="Disordered" evidence="1">
    <location>
        <begin position="1"/>
        <end position="20"/>
    </location>
</feature>
<name>A0A4U6U258_SETVI</name>
<sequence>MIPLTPAAATGSPSPSSRDAPRRFLARFYGVVCSRHSCPATPQHAVEPGAAGDLVRGLEIGGHEDLPAAVAHVADLLEELMPHEGAHHLGGDVGAYRQLLAHVEHPHALASRLED</sequence>
<accession>A0A4U6U258</accession>
<evidence type="ECO:0000256" key="1">
    <source>
        <dbReference type="SAM" id="MobiDB-lite"/>
    </source>
</evidence>
<gene>
    <name evidence="2" type="ORF">SEVIR_7G302001v2</name>
</gene>
<dbReference type="EMBL" id="CM016558">
    <property type="protein sequence ID" value="TKW07369.1"/>
    <property type="molecule type" value="Genomic_DNA"/>
</dbReference>
<evidence type="ECO:0000313" key="2">
    <source>
        <dbReference type="EMBL" id="TKW07369.1"/>
    </source>
</evidence>